<gene>
    <name evidence="2" type="ORF">Poly21_14500</name>
</gene>
<dbReference type="Pfam" id="PF22599">
    <property type="entry name" value="SecDF_P1_head"/>
    <property type="match status" value="1"/>
</dbReference>
<feature type="domain" description="SecDF P1 head subdomain" evidence="1">
    <location>
        <begin position="6"/>
        <end position="73"/>
    </location>
</feature>
<dbReference type="EMBL" id="SJPU01000001">
    <property type="protein sequence ID" value="TWU19278.1"/>
    <property type="molecule type" value="Genomic_DNA"/>
</dbReference>
<sequence length="127" mass="13804">MAKQIVDVNGAPAIELKFDDQLAKQFGELTGNHLQQQLAIVVDGTVRLAPYVRAPITRSVHITGNFSEEEVQEAVEKLKPALSQADPSPIGIDMDLDSASLQGIWADGIAKNGKSNPDTLIIFYQNF</sequence>
<keyword evidence="3" id="KW-1185">Reference proteome</keyword>
<accession>A0A5C6C516</accession>
<protein>
    <submittedName>
        <fullName evidence="2">Preprotein translocase subunit SecD</fullName>
    </submittedName>
</protein>
<dbReference type="Proteomes" id="UP000319908">
    <property type="component" value="Unassembled WGS sequence"/>
</dbReference>
<proteinExistence type="predicted"/>
<organism evidence="2 3">
    <name type="scientific">Allorhodopirellula heiligendammensis</name>
    <dbReference type="NCBI Taxonomy" id="2714739"/>
    <lineage>
        <taxon>Bacteria</taxon>
        <taxon>Pseudomonadati</taxon>
        <taxon>Planctomycetota</taxon>
        <taxon>Planctomycetia</taxon>
        <taxon>Pirellulales</taxon>
        <taxon>Pirellulaceae</taxon>
        <taxon>Allorhodopirellula</taxon>
    </lineage>
</organism>
<dbReference type="OrthoDB" id="6654917at2"/>
<comment type="caution">
    <text evidence="2">The sequence shown here is derived from an EMBL/GenBank/DDBJ whole genome shotgun (WGS) entry which is preliminary data.</text>
</comment>
<reference evidence="2 3" key="1">
    <citation type="journal article" date="2020" name="Antonie Van Leeuwenhoek">
        <title>Rhodopirellula heiligendammensis sp. nov., Rhodopirellula pilleata sp. nov., and Rhodopirellula solitaria sp. nov. isolated from natural or artificial marine surfaces in Northern Germany and California, USA, and emended description of the genus Rhodopirellula.</title>
        <authorList>
            <person name="Kallscheuer N."/>
            <person name="Wiegand S."/>
            <person name="Jogler M."/>
            <person name="Boedeker C."/>
            <person name="Peeters S.H."/>
            <person name="Rast P."/>
            <person name="Heuer A."/>
            <person name="Jetten M.S.M."/>
            <person name="Rohde M."/>
            <person name="Jogler C."/>
        </authorList>
    </citation>
    <scope>NUCLEOTIDE SEQUENCE [LARGE SCALE GENOMIC DNA]</scope>
    <source>
        <strain evidence="2 3">Poly21</strain>
    </source>
</reference>
<evidence type="ECO:0000313" key="3">
    <source>
        <dbReference type="Proteomes" id="UP000319908"/>
    </source>
</evidence>
<name>A0A5C6C516_9BACT</name>
<evidence type="ECO:0000259" key="1">
    <source>
        <dbReference type="Pfam" id="PF22599"/>
    </source>
</evidence>
<dbReference type="RefSeq" id="WP_146406133.1">
    <property type="nucleotide sequence ID" value="NZ_SJPU01000001.1"/>
</dbReference>
<dbReference type="Gene3D" id="3.30.1360.200">
    <property type="match status" value="1"/>
</dbReference>
<dbReference type="AlphaFoldDB" id="A0A5C6C516"/>
<dbReference type="InterPro" id="IPR054384">
    <property type="entry name" value="SecDF_P1_head"/>
</dbReference>
<evidence type="ECO:0000313" key="2">
    <source>
        <dbReference type="EMBL" id="TWU19278.1"/>
    </source>
</evidence>